<keyword evidence="3" id="KW-0342">GTP-binding</keyword>
<dbReference type="GO" id="GO:0006614">
    <property type="term" value="P:SRP-dependent cotranslational protein targeting to membrane"/>
    <property type="evidence" value="ECO:0007669"/>
    <property type="project" value="InterPro"/>
</dbReference>
<dbReference type="PANTHER" id="PTHR43134:SF1">
    <property type="entry name" value="SIGNAL RECOGNITION PARTICLE RECEPTOR SUBUNIT ALPHA"/>
    <property type="match status" value="1"/>
</dbReference>
<evidence type="ECO:0000256" key="4">
    <source>
        <dbReference type="ARBA" id="ARBA00023136"/>
    </source>
</evidence>
<dbReference type="GO" id="GO:0005047">
    <property type="term" value="F:signal recognition particle binding"/>
    <property type="evidence" value="ECO:0007669"/>
    <property type="project" value="InterPro"/>
</dbReference>
<dbReference type="Pfam" id="PF04086">
    <property type="entry name" value="SRP-alpha_N"/>
    <property type="match status" value="1"/>
</dbReference>
<evidence type="ECO:0000256" key="1">
    <source>
        <dbReference type="ARBA" id="ARBA00008531"/>
    </source>
</evidence>
<evidence type="ECO:0000313" key="8">
    <source>
        <dbReference type="EMBL" id="KAK4337683.1"/>
    </source>
</evidence>
<sequence>MDFPQHLGLVFVAVYQKILHLLYVDDLLAMVKREFSEIYDPKKTVYNEFDDIFQQLRKEAEARAEDIKKSKQVGKPVNNNLGKKQGQVQNGIDGGNKKKGGGESGKDGGDGDSIGNGVVQVNCKENENFTAGAFDVNKLQKLRAKGGKKVDTVVNKVVAAVEGESMMDKEEIVSSDSETDEDEEPGKDNKAAMEEALVRILTPKRSIDILRDVHAAKEQGKPYVVVFVGVNGVGKSTNLAKEQLNSYVLMHVDFRYVIDMKSMIPIFEKGYEKDPAIVAKEAIQEANQNGSDVVLVDTAGRMLKLGDLSPSPNPRLIDGVFLTKFDTR</sequence>
<dbReference type="SUPFAM" id="SSF52540">
    <property type="entry name" value="P-loop containing nucleoside triphosphate hydrolases"/>
    <property type="match status" value="1"/>
</dbReference>
<feature type="region of interest" description="Disordered" evidence="6">
    <location>
        <begin position="67"/>
        <end position="117"/>
    </location>
</feature>
<evidence type="ECO:0000256" key="5">
    <source>
        <dbReference type="ARBA" id="ARBA00029433"/>
    </source>
</evidence>
<dbReference type="InterPro" id="IPR000897">
    <property type="entry name" value="SRP54_GTPase_dom"/>
</dbReference>
<dbReference type="SUPFAM" id="SSF64356">
    <property type="entry name" value="SNARE-like"/>
    <property type="match status" value="1"/>
</dbReference>
<keyword evidence="2" id="KW-0547">Nucleotide-binding</keyword>
<evidence type="ECO:0000259" key="7">
    <source>
        <dbReference type="SMART" id="SM00962"/>
    </source>
</evidence>
<dbReference type="InterPro" id="IPR007222">
    <property type="entry name" value="Sig_recog_particle_rcpt_asu_N"/>
</dbReference>
<dbReference type="Proteomes" id="UP001291623">
    <property type="component" value="Unassembled WGS sequence"/>
</dbReference>
<proteinExistence type="inferred from homology"/>
<dbReference type="Gene3D" id="3.40.50.300">
    <property type="entry name" value="P-loop containing nucleotide triphosphate hydrolases"/>
    <property type="match status" value="2"/>
</dbReference>
<feature type="compositionally biased region" description="Basic and acidic residues" evidence="6">
    <location>
        <begin position="100"/>
        <end position="109"/>
    </location>
</feature>
<dbReference type="AlphaFoldDB" id="A0AAE1QS18"/>
<dbReference type="InterPro" id="IPR011012">
    <property type="entry name" value="Longin-like_dom_sf"/>
</dbReference>
<evidence type="ECO:0000256" key="6">
    <source>
        <dbReference type="SAM" id="MobiDB-lite"/>
    </source>
</evidence>
<comment type="similarity">
    <text evidence="1">Belongs to the GTP-binding SRP family.</text>
</comment>
<feature type="domain" description="SRP54-type proteins GTP-binding" evidence="7">
    <location>
        <begin position="222"/>
        <end position="328"/>
    </location>
</feature>
<evidence type="ECO:0000313" key="9">
    <source>
        <dbReference type="Proteomes" id="UP001291623"/>
    </source>
</evidence>
<keyword evidence="4" id="KW-0472">Membrane</keyword>
<evidence type="ECO:0000256" key="2">
    <source>
        <dbReference type="ARBA" id="ARBA00022741"/>
    </source>
</evidence>
<keyword evidence="9" id="KW-1185">Reference proteome</keyword>
<dbReference type="GO" id="GO:0005785">
    <property type="term" value="C:signal recognition particle receptor complex"/>
    <property type="evidence" value="ECO:0007669"/>
    <property type="project" value="InterPro"/>
</dbReference>
<dbReference type="Pfam" id="PF00448">
    <property type="entry name" value="SRP54"/>
    <property type="match status" value="1"/>
</dbReference>
<organism evidence="8 9">
    <name type="scientific">Anisodus tanguticus</name>
    <dbReference type="NCBI Taxonomy" id="243964"/>
    <lineage>
        <taxon>Eukaryota</taxon>
        <taxon>Viridiplantae</taxon>
        <taxon>Streptophyta</taxon>
        <taxon>Embryophyta</taxon>
        <taxon>Tracheophyta</taxon>
        <taxon>Spermatophyta</taxon>
        <taxon>Magnoliopsida</taxon>
        <taxon>eudicotyledons</taxon>
        <taxon>Gunneridae</taxon>
        <taxon>Pentapetalae</taxon>
        <taxon>asterids</taxon>
        <taxon>lamiids</taxon>
        <taxon>Solanales</taxon>
        <taxon>Solanaceae</taxon>
        <taxon>Solanoideae</taxon>
        <taxon>Hyoscyameae</taxon>
        <taxon>Anisodus</taxon>
    </lineage>
</organism>
<dbReference type="InterPro" id="IPR027417">
    <property type="entry name" value="P-loop_NTPase"/>
</dbReference>
<dbReference type="Gene3D" id="3.30.450.60">
    <property type="match status" value="1"/>
</dbReference>
<comment type="caution">
    <text evidence="8">The sequence shown here is derived from an EMBL/GenBank/DDBJ whole genome shotgun (WGS) entry which is preliminary data.</text>
</comment>
<dbReference type="PANTHER" id="PTHR43134">
    <property type="entry name" value="SIGNAL RECOGNITION PARTICLE RECEPTOR SUBUNIT ALPHA"/>
    <property type="match status" value="1"/>
</dbReference>
<reference evidence="8" key="1">
    <citation type="submission" date="2023-12" db="EMBL/GenBank/DDBJ databases">
        <title>Genome assembly of Anisodus tanguticus.</title>
        <authorList>
            <person name="Wang Y.-J."/>
        </authorList>
    </citation>
    <scope>NUCLEOTIDE SEQUENCE</scope>
    <source>
        <strain evidence="8">KB-2021</strain>
        <tissue evidence="8">Leaf</tissue>
    </source>
</reference>
<feature type="compositionally biased region" description="Polar residues" evidence="6">
    <location>
        <begin position="77"/>
        <end position="90"/>
    </location>
</feature>
<dbReference type="CDD" id="cd14826">
    <property type="entry name" value="SR_alpha_SRX"/>
    <property type="match status" value="1"/>
</dbReference>
<dbReference type="EMBL" id="JAVYJV010000024">
    <property type="protein sequence ID" value="KAK4337683.1"/>
    <property type="molecule type" value="Genomic_DNA"/>
</dbReference>
<evidence type="ECO:0000256" key="3">
    <source>
        <dbReference type="ARBA" id="ARBA00023134"/>
    </source>
</evidence>
<name>A0AAE1QS18_9SOLA</name>
<gene>
    <name evidence="8" type="ORF">RND71_042170</name>
</gene>
<comment type="subcellular location">
    <subcellularLocation>
        <location evidence="5">Endomembrane system</location>
        <topology evidence="5">Peripheral membrane protein</topology>
        <orientation evidence="5">Cytoplasmic side</orientation>
    </subcellularLocation>
</comment>
<feature type="region of interest" description="Disordered" evidence="6">
    <location>
        <begin position="168"/>
        <end position="188"/>
    </location>
</feature>
<dbReference type="GO" id="GO:0006886">
    <property type="term" value="P:intracellular protein transport"/>
    <property type="evidence" value="ECO:0007669"/>
    <property type="project" value="InterPro"/>
</dbReference>
<dbReference type="GO" id="GO:0005525">
    <property type="term" value="F:GTP binding"/>
    <property type="evidence" value="ECO:0007669"/>
    <property type="project" value="UniProtKB-KW"/>
</dbReference>
<protein>
    <recommendedName>
        <fullName evidence="7">SRP54-type proteins GTP-binding domain-containing protein</fullName>
    </recommendedName>
</protein>
<dbReference type="SMART" id="SM00962">
    <property type="entry name" value="SRP54"/>
    <property type="match status" value="1"/>
</dbReference>
<accession>A0AAE1QS18</accession>
<dbReference type="GO" id="GO:0003924">
    <property type="term" value="F:GTPase activity"/>
    <property type="evidence" value="ECO:0007669"/>
    <property type="project" value="InterPro"/>
</dbReference>